<evidence type="ECO:0000256" key="1">
    <source>
        <dbReference type="ARBA" id="ARBA00004123"/>
    </source>
</evidence>
<dbReference type="InterPro" id="IPR036236">
    <property type="entry name" value="Znf_C2H2_sf"/>
</dbReference>
<feature type="domain" description="C2H2-type" evidence="14">
    <location>
        <begin position="295"/>
        <end position="322"/>
    </location>
</feature>
<feature type="region of interest" description="Disordered" evidence="13">
    <location>
        <begin position="676"/>
        <end position="708"/>
    </location>
</feature>
<feature type="domain" description="KRAB" evidence="15">
    <location>
        <begin position="469"/>
        <end position="540"/>
    </location>
</feature>
<dbReference type="Pfam" id="PF13912">
    <property type="entry name" value="zf-C2H2_6"/>
    <property type="match status" value="1"/>
</dbReference>
<evidence type="ECO:0000256" key="7">
    <source>
        <dbReference type="ARBA" id="ARBA00023015"/>
    </source>
</evidence>
<organism evidence="16 17">
    <name type="scientific">Myotis brandtii</name>
    <name type="common">Brandt's bat</name>
    <dbReference type="NCBI Taxonomy" id="109478"/>
    <lineage>
        <taxon>Eukaryota</taxon>
        <taxon>Metazoa</taxon>
        <taxon>Chordata</taxon>
        <taxon>Craniata</taxon>
        <taxon>Vertebrata</taxon>
        <taxon>Euteleostomi</taxon>
        <taxon>Mammalia</taxon>
        <taxon>Eutheria</taxon>
        <taxon>Laurasiatheria</taxon>
        <taxon>Chiroptera</taxon>
        <taxon>Yangochiroptera</taxon>
        <taxon>Vespertilionidae</taxon>
        <taxon>Myotis</taxon>
    </lineage>
</organism>
<evidence type="ECO:0000313" key="17">
    <source>
        <dbReference type="Proteomes" id="UP000052978"/>
    </source>
</evidence>
<dbReference type="FunFam" id="3.30.160.60:FF:001570">
    <property type="entry name" value="zinc finger protein 566 isoform X1"/>
    <property type="match status" value="1"/>
</dbReference>
<feature type="domain" description="KRAB" evidence="15">
    <location>
        <begin position="48"/>
        <end position="119"/>
    </location>
</feature>
<dbReference type="FunFam" id="3.30.160.60:FF:000016">
    <property type="entry name" value="zinc finger protein 37 homolog"/>
    <property type="match status" value="2"/>
</dbReference>
<keyword evidence="8" id="KW-0238">DNA-binding</keyword>
<evidence type="ECO:0000256" key="8">
    <source>
        <dbReference type="ARBA" id="ARBA00023125"/>
    </source>
</evidence>
<feature type="region of interest" description="Disordered" evidence="13">
    <location>
        <begin position="322"/>
        <end position="355"/>
    </location>
</feature>
<dbReference type="Gene3D" id="3.30.160.60">
    <property type="entry name" value="Classic Zinc Finger"/>
    <property type="match status" value="19"/>
</dbReference>
<reference evidence="16 17" key="1">
    <citation type="journal article" date="2013" name="Nat. Commun.">
        <title>Genome analysis reveals insights into physiology and longevity of the Brandt's bat Myotis brandtii.</title>
        <authorList>
            <person name="Seim I."/>
            <person name="Fang X."/>
            <person name="Xiong Z."/>
            <person name="Lobanov A.V."/>
            <person name="Huang Z."/>
            <person name="Ma S."/>
            <person name="Feng Y."/>
            <person name="Turanov A.A."/>
            <person name="Zhu Y."/>
            <person name="Lenz T.L."/>
            <person name="Gerashchenko M.V."/>
            <person name="Fan D."/>
            <person name="Hee Yim S."/>
            <person name="Yao X."/>
            <person name="Jordan D."/>
            <person name="Xiong Y."/>
            <person name="Ma Y."/>
            <person name="Lyapunov A.N."/>
            <person name="Chen G."/>
            <person name="Kulakova O.I."/>
            <person name="Sun Y."/>
            <person name="Lee S.G."/>
            <person name="Bronson R.T."/>
            <person name="Moskalev A.A."/>
            <person name="Sunyaev S.R."/>
            <person name="Zhang G."/>
            <person name="Krogh A."/>
            <person name="Wang J."/>
            <person name="Gladyshev V.N."/>
        </authorList>
    </citation>
    <scope>NUCLEOTIDE SEQUENCE [LARGE SCALE GENOMIC DNA]</scope>
</reference>
<dbReference type="GO" id="GO:0005634">
    <property type="term" value="C:nucleus"/>
    <property type="evidence" value="ECO:0007669"/>
    <property type="project" value="UniProtKB-SubCell"/>
</dbReference>
<accession>S7NXU1</accession>
<dbReference type="SUPFAM" id="SSF57667">
    <property type="entry name" value="beta-beta-alpha zinc fingers"/>
    <property type="match status" value="10"/>
</dbReference>
<dbReference type="PROSITE" id="PS50157">
    <property type="entry name" value="ZINC_FINGER_C2H2_2"/>
    <property type="match status" value="17"/>
</dbReference>
<feature type="region of interest" description="Disordered" evidence="13">
    <location>
        <begin position="617"/>
        <end position="643"/>
    </location>
</feature>
<dbReference type="FunFam" id="3.30.160.60:FF:000519">
    <property type="entry name" value="Zinc finger protein 470"/>
    <property type="match status" value="1"/>
</dbReference>
<evidence type="ECO:0000256" key="5">
    <source>
        <dbReference type="ARBA" id="ARBA00022771"/>
    </source>
</evidence>
<comment type="subcellular location">
    <subcellularLocation>
        <location evidence="1">Nucleus</location>
    </subcellularLocation>
</comment>
<dbReference type="PANTHER" id="PTHR24381">
    <property type="entry name" value="ZINC FINGER PROTEIN"/>
    <property type="match status" value="1"/>
</dbReference>
<comment type="function">
    <text evidence="11">May be involved in transcriptional regulation. May have a role in embryonic development.</text>
</comment>
<dbReference type="GO" id="GO:0000981">
    <property type="term" value="F:DNA-binding transcription factor activity, RNA polymerase II-specific"/>
    <property type="evidence" value="ECO:0007669"/>
    <property type="project" value="TreeGrafter"/>
</dbReference>
<feature type="domain" description="C2H2-type" evidence="14">
    <location>
        <begin position="1168"/>
        <end position="1195"/>
    </location>
</feature>
<dbReference type="GO" id="GO:0008270">
    <property type="term" value="F:zinc ion binding"/>
    <property type="evidence" value="ECO:0007669"/>
    <property type="project" value="UniProtKB-KW"/>
</dbReference>
<keyword evidence="17" id="KW-1185">Reference proteome</keyword>
<keyword evidence="3" id="KW-0479">Metal-binding</keyword>
<dbReference type="PROSITE" id="PS00028">
    <property type="entry name" value="ZINC_FINGER_C2H2_1"/>
    <property type="match status" value="16"/>
</dbReference>
<dbReference type="GO" id="GO:0000977">
    <property type="term" value="F:RNA polymerase II transcription regulatory region sequence-specific DNA binding"/>
    <property type="evidence" value="ECO:0007669"/>
    <property type="project" value="TreeGrafter"/>
</dbReference>
<evidence type="ECO:0000259" key="15">
    <source>
        <dbReference type="PROSITE" id="PS50805"/>
    </source>
</evidence>
<feature type="domain" description="KRAB" evidence="15">
    <location>
        <begin position="384"/>
        <end position="455"/>
    </location>
</feature>
<dbReference type="FunFam" id="3.30.160.60:FF:002343">
    <property type="entry name" value="Zinc finger protein 33A"/>
    <property type="match status" value="3"/>
</dbReference>
<dbReference type="FunFam" id="3.30.160.60:FF:000281">
    <property type="entry name" value="Zinc finger protein 558 isoform X1"/>
    <property type="match status" value="1"/>
</dbReference>
<dbReference type="FunFam" id="3.30.160.60:FF:000070">
    <property type="entry name" value="zinc finger protein 689 isoform X1"/>
    <property type="match status" value="1"/>
</dbReference>
<dbReference type="Gene3D" id="6.10.140.140">
    <property type="match status" value="4"/>
</dbReference>
<feature type="domain" description="C2H2-type" evidence="14">
    <location>
        <begin position="1000"/>
        <end position="1027"/>
    </location>
</feature>
<dbReference type="FunFam" id="3.30.160.60:FF:001220">
    <property type="entry name" value="ZFP28 zinc finger protein"/>
    <property type="match status" value="1"/>
</dbReference>
<keyword evidence="5 12" id="KW-0863">Zinc-finger</keyword>
<dbReference type="FunFam" id="3.30.160.60:FF:001502">
    <property type="entry name" value="ZFP28 zinc finger protein"/>
    <property type="match status" value="1"/>
</dbReference>
<evidence type="ECO:0000256" key="10">
    <source>
        <dbReference type="ARBA" id="ARBA00023242"/>
    </source>
</evidence>
<feature type="domain" description="C2H2-type" evidence="14">
    <location>
        <begin position="944"/>
        <end position="971"/>
    </location>
</feature>
<name>S7NXU1_MYOBR</name>
<dbReference type="SMART" id="SM00349">
    <property type="entry name" value="KRAB"/>
    <property type="match status" value="4"/>
</dbReference>
<dbReference type="PROSITE" id="PS50805">
    <property type="entry name" value="KRAB"/>
    <property type="match status" value="4"/>
</dbReference>
<evidence type="ECO:0000313" key="16">
    <source>
        <dbReference type="EMBL" id="EPQ02438.1"/>
    </source>
</evidence>
<sequence>MDGEAQRGSGLWDPSGLCPLRTLAFPESSREEDPSAHDIPNVMSMGSDLFRDVAVLFSREEWEWLAPAQRDLYRDVMLETYTNLRSLDLAISKPDVIAFLEQGKEPWRAEEAAAGGLCPASEARSETKVSPPEQPVCEGQATRWARPESLPSYGLECSSLPVDWECGSQFDGQREDPDERLSHVIVRPEEMPPLSPQASLTFCGKVHPGDEPYDYGECREAFWPEDFLIRRQGIHTSEKPYQCKECGKAFKYGSRLVQHENIHSGKKPYECKEPAFKRVSHLAVHYRIHTGEKPYVCQACGKAFSHGSQLTQHQVVHTEEKPYDCKEGGRTFDRGPATLRRRRRQSRETQKDEDYNKPECLHSELSFLPTHKFHTEEHFLWSAVTFGDVDVAFSQEEWGRLSCAQKALYRDVMLENYRNLVSLGLCLSKPDVISSLEQRTEPCMAKNGLTGGRCPGAKQTCGLSFQSAVTFGDVDVAFSQEEWGRLSCAQKALYRDVMLENYRNLVSLGLCLSKPDVISSLEQRTEPCMAKNGLTGGRCPRAKQTCGLSFQSAVTFGDVDVAFSQEEWGRLSCAQKALYRDVMLENYRNLVSLGLCLSKPDVISSLEQRTEPCMAKNGLTGGRCPSGKAVPAEEGPCEEQRSRPALLHRRASCRLQGSGRGQRWDGEALLQRQPGLATSTRVASDSSQQPGPAQGSFPKDVTWGSPDLEAGQQSVHETQELFPKQDLFADVLTDRTLSTNLECSTFRENWDSEGVFERKLVGRETQFRQETVTNSKTLSKERERTYNKSERWFPLDVSEERVHNHDSVKKSFPQNTVVIKHTGICTGKKLFKCNECKKTFTQSSSLTVHQRIHTGEKPYKCNECGKAFSDGSSFARHQRCHTGKKPYECIDCGKAFIQNTSLIRHWRYYHTGEKPFECINCGKAFSDHIGLNQHRRIHTGEKPYKCDVCDKSFRYGSSLTVHQRIHTGEKPYECDVCRKAFSHHASLTQHQRVHSGEKPFKCKECGKAFRQNIHLASHLRIHTGEKPFECGECGKSFSISSQLATHQRIHTGEKPYGCKVCSKAFTQKAHLAQHQKTHTGEKPYECKECGKAFSQTTHLIQHQRVHTGEKPYKCVECGKAFGDNSSCTQHQRLHTGQRPYECIECGKAFKTKSSLICHRRSHTGERPYECTACGKAFSHRQSLSVHQRIHSGKKPYECKECRKTFIQIGHLNQHKRVHTGERAYNYKKSRKVFRQSTHFAHQRVHAGESSARPSLPSTSNPVDLFPRYLWNPSSLPSP</sequence>
<feature type="compositionally biased region" description="Basic and acidic residues" evidence="13">
    <location>
        <begin position="346"/>
        <end position="355"/>
    </location>
</feature>
<feature type="domain" description="C2H2-type" evidence="14">
    <location>
        <begin position="887"/>
        <end position="915"/>
    </location>
</feature>
<feature type="domain" description="C2H2-type" evidence="14">
    <location>
        <begin position="1084"/>
        <end position="1111"/>
    </location>
</feature>
<dbReference type="eggNOG" id="KOG1721">
    <property type="taxonomic scope" value="Eukaryota"/>
</dbReference>
<dbReference type="PANTHER" id="PTHR24381:SF366">
    <property type="entry name" value="ZINC FINGER PROTEIN 383"/>
    <property type="match status" value="1"/>
</dbReference>
<keyword evidence="6" id="KW-0862">Zinc</keyword>
<evidence type="ECO:0000256" key="6">
    <source>
        <dbReference type="ARBA" id="ARBA00022833"/>
    </source>
</evidence>
<dbReference type="InterPro" id="IPR001909">
    <property type="entry name" value="KRAB"/>
</dbReference>
<dbReference type="Pfam" id="PF00096">
    <property type="entry name" value="zf-C2H2"/>
    <property type="match status" value="14"/>
</dbReference>
<feature type="compositionally biased region" description="Polar residues" evidence="13">
    <location>
        <begin position="676"/>
        <end position="691"/>
    </location>
</feature>
<feature type="compositionally biased region" description="Basic and acidic residues" evidence="13">
    <location>
        <begin position="322"/>
        <end position="333"/>
    </location>
</feature>
<feature type="domain" description="KRAB" evidence="15">
    <location>
        <begin position="554"/>
        <end position="625"/>
    </location>
</feature>
<feature type="domain" description="C2H2-type" evidence="14">
    <location>
        <begin position="1140"/>
        <end position="1167"/>
    </location>
</feature>
<feature type="domain" description="C2H2-type" evidence="14">
    <location>
        <begin position="916"/>
        <end position="943"/>
    </location>
</feature>
<evidence type="ECO:0000256" key="11">
    <source>
        <dbReference type="ARBA" id="ARBA00054495"/>
    </source>
</evidence>
<dbReference type="FunFam" id="3.30.160.60:FF:003355">
    <property type="entry name" value="Zinc finger protein 28 homolog"/>
    <property type="match status" value="1"/>
</dbReference>
<dbReference type="AlphaFoldDB" id="S7NXU1"/>
<feature type="domain" description="C2H2-type" evidence="14">
    <location>
        <begin position="241"/>
        <end position="268"/>
    </location>
</feature>
<dbReference type="FunFam" id="3.30.160.60:FF:000052">
    <property type="entry name" value="zinc finger protein 546 isoform X1"/>
    <property type="match status" value="1"/>
</dbReference>
<feature type="domain" description="C2H2-type" evidence="14">
    <location>
        <begin position="859"/>
        <end position="886"/>
    </location>
</feature>
<feature type="region of interest" description="Disordered" evidence="13">
    <location>
        <begin position="120"/>
        <end position="142"/>
    </location>
</feature>
<keyword evidence="10" id="KW-0539">Nucleus</keyword>
<dbReference type="FunFam" id="3.30.160.60:FF:000200">
    <property type="entry name" value="zinc finger protein 510 isoform X2"/>
    <property type="match status" value="1"/>
</dbReference>
<protein>
    <submittedName>
        <fullName evidence="16">Zinc finger protein 28 like protein</fullName>
    </submittedName>
</protein>
<evidence type="ECO:0000256" key="2">
    <source>
        <dbReference type="ARBA" id="ARBA00006991"/>
    </source>
</evidence>
<proteinExistence type="inferred from homology"/>
<feature type="domain" description="C2H2-type" evidence="14">
    <location>
        <begin position="269"/>
        <end position="294"/>
    </location>
</feature>
<dbReference type="Pfam" id="PF01352">
    <property type="entry name" value="KRAB"/>
    <property type="match status" value="4"/>
</dbReference>
<dbReference type="EMBL" id="KE161214">
    <property type="protein sequence ID" value="EPQ02438.1"/>
    <property type="molecule type" value="Genomic_DNA"/>
</dbReference>
<keyword evidence="9" id="KW-0804">Transcription</keyword>
<keyword evidence="7" id="KW-0805">Transcription regulation</keyword>
<evidence type="ECO:0000256" key="3">
    <source>
        <dbReference type="ARBA" id="ARBA00022723"/>
    </source>
</evidence>
<gene>
    <name evidence="16" type="ORF">D623_10001671</name>
</gene>
<feature type="domain" description="C2H2-type" evidence="14">
    <location>
        <begin position="1196"/>
        <end position="1223"/>
    </location>
</feature>
<dbReference type="FunFam" id="3.30.160.60:FF:002090">
    <property type="entry name" value="Zinc finger protein 473"/>
    <property type="match status" value="1"/>
</dbReference>
<evidence type="ECO:0000256" key="12">
    <source>
        <dbReference type="PROSITE-ProRule" id="PRU00042"/>
    </source>
</evidence>
<feature type="domain" description="C2H2-type" evidence="14">
    <location>
        <begin position="1112"/>
        <end position="1139"/>
    </location>
</feature>
<feature type="domain" description="C2H2-type" evidence="14">
    <location>
        <begin position="1056"/>
        <end position="1083"/>
    </location>
</feature>
<evidence type="ECO:0000256" key="9">
    <source>
        <dbReference type="ARBA" id="ARBA00023163"/>
    </source>
</evidence>
<dbReference type="SMART" id="SM00355">
    <property type="entry name" value="ZnF_C2H2"/>
    <property type="match status" value="17"/>
</dbReference>
<dbReference type="InterPro" id="IPR013087">
    <property type="entry name" value="Znf_C2H2_type"/>
</dbReference>
<evidence type="ECO:0000256" key="13">
    <source>
        <dbReference type="SAM" id="MobiDB-lite"/>
    </source>
</evidence>
<feature type="domain" description="C2H2-type" evidence="14">
    <location>
        <begin position="831"/>
        <end position="858"/>
    </location>
</feature>
<dbReference type="CDD" id="cd07765">
    <property type="entry name" value="KRAB_A-box"/>
    <property type="match status" value="4"/>
</dbReference>
<evidence type="ECO:0000259" key="14">
    <source>
        <dbReference type="PROSITE" id="PS50157"/>
    </source>
</evidence>
<evidence type="ECO:0000256" key="4">
    <source>
        <dbReference type="ARBA" id="ARBA00022737"/>
    </source>
</evidence>
<feature type="domain" description="C2H2-type" evidence="14">
    <location>
        <begin position="972"/>
        <end position="999"/>
    </location>
</feature>
<dbReference type="SUPFAM" id="SSF109640">
    <property type="entry name" value="KRAB domain (Kruppel-associated box)"/>
    <property type="match status" value="4"/>
</dbReference>
<feature type="domain" description="C2H2-type" evidence="14">
    <location>
        <begin position="1028"/>
        <end position="1055"/>
    </location>
</feature>
<dbReference type="Proteomes" id="UP000052978">
    <property type="component" value="Unassembled WGS sequence"/>
</dbReference>
<dbReference type="InterPro" id="IPR036051">
    <property type="entry name" value="KRAB_dom_sf"/>
</dbReference>
<dbReference type="FunFam" id="3.30.160.60:FF:001498">
    <property type="entry name" value="Zinc finger protein 404"/>
    <property type="match status" value="2"/>
</dbReference>
<keyword evidence="4" id="KW-0677">Repeat</keyword>
<comment type="similarity">
    <text evidence="2">Belongs to the krueppel C2H2-type zinc-finger protein family.</text>
</comment>